<proteinExistence type="predicted"/>
<dbReference type="InterPro" id="IPR043555">
    <property type="entry name" value="SRPX-like"/>
</dbReference>
<feature type="non-terminal residue" evidence="3">
    <location>
        <position position="1"/>
    </location>
</feature>
<organism evidence="3 4">
    <name type="scientific">Pristionchus mayeri</name>
    <dbReference type="NCBI Taxonomy" id="1317129"/>
    <lineage>
        <taxon>Eukaryota</taxon>
        <taxon>Metazoa</taxon>
        <taxon>Ecdysozoa</taxon>
        <taxon>Nematoda</taxon>
        <taxon>Chromadorea</taxon>
        <taxon>Rhabditida</taxon>
        <taxon>Rhabditina</taxon>
        <taxon>Diplogasteromorpha</taxon>
        <taxon>Diplogasteroidea</taxon>
        <taxon>Neodiplogasteridae</taxon>
        <taxon>Pristionchus</taxon>
    </lineage>
</organism>
<dbReference type="InterPro" id="IPR003410">
    <property type="entry name" value="HYR_dom"/>
</dbReference>
<evidence type="ECO:0000313" key="4">
    <source>
        <dbReference type="Proteomes" id="UP001328107"/>
    </source>
</evidence>
<dbReference type="PANTHER" id="PTHR46343:SF2">
    <property type="entry name" value="SUSHI_VON WILLEBRAND FACTOR TYPE A_EGF_PENTRAXIN DOMAIN-CONTAINING 1"/>
    <property type="match status" value="1"/>
</dbReference>
<keyword evidence="1" id="KW-0677">Repeat</keyword>
<dbReference type="EMBL" id="BTRK01000003">
    <property type="protein sequence ID" value="GMR41416.1"/>
    <property type="molecule type" value="Genomic_DNA"/>
</dbReference>
<dbReference type="Pfam" id="PF02494">
    <property type="entry name" value="HYR"/>
    <property type="match status" value="1"/>
</dbReference>
<keyword evidence="4" id="KW-1185">Reference proteome</keyword>
<feature type="non-terminal residue" evidence="3">
    <location>
        <position position="164"/>
    </location>
</feature>
<feature type="domain" description="HYR" evidence="2">
    <location>
        <begin position="33"/>
        <end position="112"/>
    </location>
</feature>
<sequence>VPQSALVSPGLCESSHCWPGMCGTTIGNQYNILDKSPPIATSCPSDFFLNSSRPISIFWSEPVFEDNQEIKKIESNYRSGDIFTWGEHHVVYTATDASNNTGRCEFDVYLAPYICEKPTSPEQGQIIYKKTFDGESGSYSMASVQCDDERFPLDGPKFYVCDYM</sequence>
<dbReference type="Proteomes" id="UP001328107">
    <property type="component" value="Unassembled WGS sequence"/>
</dbReference>
<dbReference type="PROSITE" id="PS50825">
    <property type="entry name" value="HYR"/>
    <property type="match status" value="1"/>
</dbReference>
<evidence type="ECO:0000313" key="3">
    <source>
        <dbReference type="EMBL" id="GMR41416.1"/>
    </source>
</evidence>
<evidence type="ECO:0000256" key="1">
    <source>
        <dbReference type="ARBA" id="ARBA00022737"/>
    </source>
</evidence>
<protein>
    <recommendedName>
        <fullName evidence="2">HYR domain-containing protein</fullName>
    </recommendedName>
</protein>
<dbReference type="PANTHER" id="PTHR46343">
    <property type="entry name" value="HYR DOMAIN-CONTAINING PROTEIN"/>
    <property type="match status" value="1"/>
</dbReference>
<comment type="caution">
    <text evidence="3">The sequence shown here is derived from an EMBL/GenBank/DDBJ whole genome shotgun (WGS) entry which is preliminary data.</text>
</comment>
<accession>A0AAN4ZIG0</accession>
<reference evidence="4" key="1">
    <citation type="submission" date="2022-10" db="EMBL/GenBank/DDBJ databases">
        <title>Genome assembly of Pristionchus species.</title>
        <authorList>
            <person name="Yoshida K."/>
            <person name="Sommer R.J."/>
        </authorList>
    </citation>
    <scope>NUCLEOTIDE SEQUENCE [LARGE SCALE GENOMIC DNA]</scope>
    <source>
        <strain evidence="4">RS5460</strain>
    </source>
</reference>
<name>A0AAN4ZIG0_9BILA</name>
<dbReference type="AlphaFoldDB" id="A0AAN4ZIG0"/>
<evidence type="ECO:0000259" key="2">
    <source>
        <dbReference type="PROSITE" id="PS50825"/>
    </source>
</evidence>
<gene>
    <name evidence="3" type="ORF">PMAYCL1PPCAC_11611</name>
</gene>